<dbReference type="InterPro" id="IPR001387">
    <property type="entry name" value="Cro/C1-type_HTH"/>
</dbReference>
<keyword evidence="2" id="KW-0812">Transmembrane</keyword>
<dbReference type="InterPro" id="IPR050400">
    <property type="entry name" value="Bact_Cytoskel_RodZ"/>
</dbReference>
<feature type="compositionally biased region" description="Polar residues" evidence="1">
    <location>
        <begin position="286"/>
        <end position="303"/>
    </location>
</feature>
<organism evidence="4 5">
    <name type="scientific">Paenibacillus aquistagni</name>
    <dbReference type="NCBI Taxonomy" id="1852522"/>
    <lineage>
        <taxon>Bacteria</taxon>
        <taxon>Bacillati</taxon>
        <taxon>Bacillota</taxon>
        <taxon>Bacilli</taxon>
        <taxon>Bacillales</taxon>
        <taxon>Paenibacillaceae</taxon>
        <taxon>Paenibacillus</taxon>
    </lineage>
</organism>
<feature type="region of interest" description="Disordered" evidence="1">
    <location>
        <begin position="131"/>
        <end position="181"/>
    </location>
</feature>
<proteinExistence type="predicted"/>
<evidence type="ECO:0000259" key="3">
    <source>
        <dbReference type="SMART" id="SM00530"/>
    </source>
</evidence>
<dbReference type="SMART" id="SM00530">
    <property type="entry name" value="HTH_XRE"/>
    <property type="match status" value="1"/>
</dbReference>
<dbReference type="RefSeq" id="WP_085492932.1">
    <property type="nucleotide sequence ID" value="NZ_FXAZ01000001.1"/>
</dbReference>
<feature type="transmembrane region" description="Helical" evidence="2">
    <location>
        <begin position="101"/>
        <end position="125"/>
    </location>
</feature>
<dbReference type="GO" id="GO:0003677">
    <property type="term" value="F:DNA binding"/>
    <property type="evidence" value="ECO:0007669"/>
    <property type="project" value="InterPro"/>
</dbReference>
<dbReference type="Pfam" id="PF13413">
    <property type="entry name" value="HTH_25"/>
    <property type="match status" value="1"/>
</dbReference>
<sequence>MSELGQILKKARLERGLTLDDVQEATKIRKRYLEAIEEGDYKVLPGTFYVRAFVKTYAEHVGLNPDELSPYYTEELQVSEPDTTIEPMIRKKRSVQHTDRFGKWATTILMWSFFILIIVIIYLVIVSQSGKDGDDKKTTDNAGITDSVVEPGPNTGDNGSNGTGSESEEEQKQEPEANQEPIVLQVSEDRVVVSSPDNQPLPFEVKLVDGSYLSLTSGNEKLVSGSLDKGQDQSFTISEAGIKALFGNAERCEVTVAGTKIELGKGFNKRINFEWMTYDEAKALKDNQQPTGDQTSGTATDVE</sequence>
<dbReference type="AlphaFoldDB" id="A0A1X7IPU9"/>
<dbReference type="STRING" id="1852522.SAMN06295960_0687"/>
<keyword evidence="2" id="KW-1133">Transmembrane helix</keyword>
<evidence type="ECO:0000313" key="4">
    <source>
        <dbReference type="EMBL" id="SMG17089.1"/>
    </source>
</evidence>
<dbReference type="SUPFAM" id="SSF47413">
    <property type="entry name" value="lambda repressor-like DNA-binding domains"/>
    <property type="match status" value="1"/>
</dbReference>
<feature type="compositionally biased region" description="Low complexity" evidence="1">
    <location>
        <begin position="154"/>
        <end position="165"/>
    </location>
</feature>
<keyword evidence="2" id="KW-0472">Membrane</keyword>
<dbReference type="Proteomes" id="UP000193834">
    <property type="component" value="Unassembled WGS sequence"/>
</dbReference>
<reference evidence="4 5" key="1">
    <citation type="submission" date="2017-04" db="EMBL/GenBank/DDBJ databases">
        <authorList>
            <person name="Afonso C.L."/>
            <person name="Miller P.J."/>
            <person name="Scott M.A."/>
            <person name="Spackman E."/>
            <person name="Goraichik I."/>
            <person name="Dimitrov K.M."/>
            <person name="Suarez D.L."/>
            <person name="Swayne D.E."/>
        </authorList>
    </citation>
    <scope>NUCLEOTIDE SEQUENCE [LARGE SCALE GENOMIC DNA]</scope>
    <source>
        <strain evidence="4 5">11</strain>
    </source>
</reference>
<protein>
    <submittedName>
        <fullName evidence="4">Protein RodZ, contains Xre-like HTH and DUF4115 domains</fullName>
    </submittedName>
</protein>
<keyword evidence="5" id="KW-1185">Reference proteome</keyword>
<evidence type="ECO:0000313" key="5">
    <source>
        <dbReference type="Proteomes" id="UP000193834"/>
    </source>
</evidence>
<dbReference type="EMBL" id="FXAZ01000001">
    <property type="protein sequence ID" value="SMG17089.1"/>
    <property type="molecule type" value="Genomic_DNA"/>
</dbReference>
<accession>A0A1X7IPU9</accession>
<dbReference type="PANTHER" id="PTHR34475:SF1">
    <property type="entry name" value="CYTOSKELETON PROTEIN RODZ"/>
    <property type="match status" value="1"/>
</dbReference>
<feature type="domain" description="HTH cro/C1-type" evidence="3">
    <location>
        <begin position="7"/>
        <end position="63"/>
    </location>
</feature>
<dbReference type="OrthoDB" id="9797543at2"/>
<dbReference type="Gene3D" id="1.10.260.40">
    <property type="entry name" value="lambda repressor-like DNA-binding domains"/>
    <property type="match status" value="1"/>
</dbReference>
<name>A0A1X7IPU9_9BACL</name>
<dbReference type="PANTHER" id="PTHR34475">
    <property type="match status" value="1"/>
</dbReference>
<gene>
    <name evidence="4" type="ORF">SAMN06295960_0687</name>
</gene>
<dbReference type="InterPro" id="IPR010982">
    <property type="entry name" value="Lambda_DNA-bd_dom_sf"/>
</dbReference>
<dbReference type="CDD" id="cd00093">
    <property type="entry name" value="HTH_XRE"/>
    <property type="match status" value="1"/>
</dbReference>
<evidence type="ECO:0000256" key="2">
    <source>
        <dbReference type="SAM" id="Phobius"/>
    </source>
</evidence>
<feature type="region of interest" description="Disordered" evidence="1">
    <location>
        <begin position="282"/>
        <end position="303"/>
    </location>
</feature>
<evidence type="ECO:0000256" key="1">
    <source>
        <dbReference type="SAM" id="MobiDB-lite"/>
    </source>
</evidence>